<organism evidence="1 2">
    <name type="scientific">Steinernema carpocapsae</name>
    <name type="common">Entomopathogenic nematode</name>
    <dbReference type="NCBI Taxonomy" id="34508"/>
    <lineage>
        <taxon>Eukaryota</taxon>
        <taxon>Metazoa</taxon>
        <taxon>Ecdysozoa</taxon>
        <taxon>Nematoda</taxon>
        <taxon>Chromadorea</taxon>
        <taxon>Rhabditida</taxon>
        <taxon>Tylenchina</taxon>
        <taxon>Panagrolaimomorpha</taxon>
        <taxon>Strongyloidoidea</taxon>
        <taxon>Steinernematidae</taxon>
        <taxon>Steinernema</taxon>
    </lineage>
</organism>
<reference evidence="1 2" key="1">
    <citation type="journal article" date="2015" name="Genome Biol.">
        <title>Comparative genomics of Steinernema reveals deeply conserved gene regulatory networks.</title>
        <authorList>
            <person name="Dillman A.R."/>
            <person name="Macchietto M."/>
            <person name="Porter C.F."/>
            <person name="Rogers A."/>
            <person name="Williams B."/>
            <person name="Antoshechkin I."/>
            <person name="Lee M.M."/>
            <person name="Goodwin Z."/>
            <person name="Lu X."/>
            <person name="Lewis E.E."/>
            <person name="Goodrich-Blair H."/>
            <person name="Stock S.P."/>
            <person name="Adams B.J."/>
            <person name="Sternberg P.W."/>
            <person name="Mortazavi A."/>
        </authorList>
    </citation>
    <scope>NUCLEOTIDE SEQUENCE [LARGE SCALE GENOMIC DNA]</scope>
    <source>
        <strain evidence="1 2">ALL</strain>
    </source>
</reference>
<accession>A0A4U5MC41</accession>
<proteinExistence type="predicted"/>
<dbReference type="AlphaFoldDB" id="A0A4U5MC41"/>
<gene>
    <name evidence="1" type="ORF">L596_022951</name>
</gene>
<keyword evidence="2" id="KW-1185">Reference proteome</keyword>
<sequence length="71" mass="8012">MLEWLLATFSMFQRKHKSAKVPLEPIATINGENKEAFATPPGIPERRWVEAAGGHKYPFLESSDRNTKTAL</sequence>
<comment type="caution">
    <text evidence="1">The sequence shown here is derived from an EMBL/GenBank/DDBJ whole genome shotgun (WGS) entry which is preliminary data.</text>
</comment>
<name>A0A4U5MC41_STECR</name>
<evidence type="ECO:0000313" key="1">
    <source>
        <dbReference type="EMBL" id="TKR66699.1"/>
    </source>
</evidence>
<reference evidence="1 2" key="2">
    <citation type="journal article" date="2019" name="G3 (Bethesda)">
        <title>Hybrid Assembly of the Genome of the Entomopathogenic Nematode Steinernema carpocapsae Identifies the X-Chromosome.</title>
        <authorList>
            <person name="Serra L."/>
            <person name="Macchietto M."/>
            <person name="Macias-Munoz A."/>
            <person name="McGill C.J."/>
            <person name="Rodriguez I.M."/>
            <person name="Rodriguez B."/>
            <person name="Murad R."/>
            <person name="Mortazavi A."/>
        </authorList>
    </citation>
    <scope>NUCLEOTIDE SEQUENCE [LARGE SCALE GENOMIC DNA]</scope>
    <source>
        <strain evidence="1 2">ALL</strain>
    </source>
</reference>
<dbReference type="EMBL" id="AZBU02000008">
    <property type="protein sequence ID" value="TKR66699.1"/>
    <property type="molecule type" value="Genomic_DNA"/>
</dbReference>
<protein>
    <submittedName>
        <fullName evidence="1">Uncharacterized protein</fullName>
    </submittedName>
</protein>
<evidence type="ECO:0000313" key="2">
    <source>
        <dbReference type="Proteomes" id="UP000298663"/>
    </source>
</evidence>
<dbReference type="Proteomes" id="UP000298663">
    <property type="component" value="Unassembled WGS sequence"/>
</dbReference>